<dbReference type="AlphaFoldDB" id="A0A8H4F535"/>
<dbReference type="SMART" id="SM00324">
    <property type="entry name" value="RhoGAP"/>
    <property type="match status" value="1"/>
</dbReference>
<feature type="domain" description="Rho-GAP" evidence="4">
    <location>
        <begin position="323"/>
        <end position="504"/>
    </location>
</feature>
<dbReference type="Gene3D" id="1.10.555.10">
    <property type="entry name" value="Rho GTPase activation protein"/>
    <property type="match status" value="1"/>
</dbReference>
<dbReference type="GO" id="GO:0007165">
    <property type="term" value="P:signal transduction"/>
    <property type="evidence" value="ECO:0007669"/>
    <property type="project" value="InterPro"/>
</dbReference>
<evidence type="ECO:0000313" key="6">
    <source>
        <dbReference type="Proteomes" id="UP000469890"/>
    </source>
</evidence>
<dbReference type="CDD" id="cd00159">
    <property type="entry name" value="RhoGAP"/>
    <property type="match status" value="1"/>
</dbReference>
<organism evidence="5 6">
    <name type="scientific">Mucor circinelloides f. lusitanicus</name>
    <name type="common">Mucor racemosus var. lusitanicus</name>
    <dbReference type="NCBI Taxonomy" id="29924"/>
    <lineage>
        <taxon>Eukaryota</taxon>
        <taxon>Fungi</taxon>
        <taxon>Fungi incertae sedis</taxon>
        <taxon>Mucoromycota</taxon>
        <taxon>Mucoromycotina</taxon>
        <taxon>Mucoromycetes</taxon>
        <taxon>Mucorales</taxon>
        <taxon>Mucorineae</taxon>
        <taxon>Mucoraceae</taxon>
        <taxon>Mucor</taxon>
    </lineage>
</organism>
<sequence>MICQNPTTSTTLPRPKRQDSLERKFSLNLKSNDITKRHTIASLYENELSASNCRAFFKDSGLDQDANTGHHLDSLEQQTNKPSRNHKYYWETIESYYIKRLNALEKDIETATQQNSKLSMAREDLVQEILKLHQKSMTLNARNDQLSRSIAEKENHISAFMYESNQPTSSVQHQGNYSPMFGVTLVDQPLSTAMSPPTPPLPPTDATSNESIPPAEPAPAPTATETPVKKETGIFRQISLRLSSRKRRQQQQQPQQEDIQQHPSSSLHISEPITDAVSSSSSDSILHPAVVISSPHSSNRLHQQADDDANANFKRKKNLIFGNGLIQQARSENSVIPSVVLKCVREVEARGLFVEGIYRKSGTLGQVKELQDAFDENKNPKLSKYQDINVITSLLKLYFRELSTPLLSGDFILPHSLNNQERLNKTYALLHNMPIESYCTIKFLVQHLRRVHENQSVNRMPLKNLAVVFGPTLLRCHHAGNEEQQMREMIDTVEFIIQQSHILFADYS</sequence>
<dbReference type="InterPro" id="IPR000198">
    <property type="entry name" value="RhoGAP_dom"/>
</dbReference>
<evidence type="ECO:0000259" key="4">
    <source>
        <dbReference type="PROSITE" id="PS50238"/>
    </source>
</evidence>
<dbReference type="EMBL" id="JAAECE010000001">
    <property type="protein sequence ID" value="KAF1806657.1"/>
    <property type="molecule type" value="Genomic_DNA"/>
</dbReference>
<dbReference type="InterPro" id="IPR008936">
    <property type="entry name" value="Rho_GTPase_activation_prot"/>
</dbReference>
<dbReference type="SUPFAM" id="SSF48350">
    <property type="entry name" value="GTPase activation domain, GAP"/>
    <property type="match status" value="1"/>
</dbReference>
<dbReference type="PROSITE" id="PS50238">
    <property type="entry name" value="RHOGAP"/>
    <property type="match status" value="1"/>
</dbReference>
<dbReference type="GO" id="GO:0005737">
    <property type="term" value="C:cytoplasm"/>
    <property type="evidence" value="ECO:0007669"/>
    <property type="project" value="TreeGrafter"/>
</dbReference>
<reference evidence="5 6" key="1">
    <citation type="submission" date="2019-09" db="EMBL/GenBank/DDBJ databases">
        <authorList>
            <consortium name="DOE Joint Genome Institute"/>
            <person name="Mondo S.J."/>
            <person name="Navarro-Mendoza M.I."/>
            <person name="Perez-Arques C."/>
            <person name="Panchal S."/>
            <person name="Nicolas F.E."/>
            <person name="Ganguly P."/>
            <person name="Pangilinan J."/>
            <person name="Grigoriev I."/>
            <person name="Heitman J."/>
            <person name="Sanya K."/>
            <person name="Garre V."/>
        </authorList>
    </citation>
    <scope>NUCLEOTIDE SEQUENCE [LARGE SCALE GENOMIC DNA]</scope>
    <source>
        <strain evidence="5 6">MU402</strain>
    </source>
</reference>
<comment type="caution">
    <text evidence="5">The sequence shown here is derived from an EMBL/GenBank/DDBJ whole genome shotgun (WGS) entry which is preliminary data.</text>
</comment>
<keyword evidence="2" id="KW-0175">Coiled coil</keyword>
<evidence type="ECO:0000256" key="1">
    <source>
        <dbReference type="ARBA" id="ARBA00022468"/>
    </source>
</evidence>
<dbReference type="GO" id="GO:0005096">
    <property type="term" value="F:GTPase activator activity"/>
    <property type="evidence" value="ECO:0007669"/>
    <property type="project" value="UniProtKB-KW"/>
</dbReference>
<dbReference type="Pfam" id="PF00620">
    <property type="entry name" value="RhoGAP"/>
    <property type="match status" value="1"/>
</dbReference>
<dbReference type="PANTHER" id="PTHR23176">
    <property type="entry name" value="RHO/RAC/CDC GTPASE-ACTIVATING PROTEIN"/>
    <property type="match status" value="1"/>
</dbReference>
<keyword evidence="1" id="KW-0343">GTPase activation</keyword>
<accession>A0A8H4F535</accession>
<proteinExistence type="predicted"/>
<name>A0A8H4F535_MUCCL</name>
<protein>
    <submittedName>
        <fullName evidence="5">Rho GTPase activation protein</fullName>
    </submittedName>
</protein>
<feature type="coiled-coil region" evidence="2">
    <location>
        <begin position="101"/>
        <end position="128"/>
    </location>
</feature>
<dbReference type="Proteomes" id="UP000469890">
    <property type="component" value="Unassembled WGS sequence"/>
</dbReference>
<evidence type="ECO:0000256" key="3">
    <source>
        <dbReference type="SAM" id="MobiDB-lite"/>
    </source>
</evidence>
<gene>
    <name evidence="5" type="ORF">FB192DRAFT_1351746</name>
</gene>
<evidence type="ECO:0000313" key="5">
    <source>
        <dbReference type="EMBL" id="KAF1806657.1"/>
    </source>
</evidence>
<feature type="region of interest" description="Disordered" evidence="3">
    <location>
        <begin position="189"/>
        <end position="266"/>
    </location>
</feature>
<dbReference type="PANTHER" id="PTHR23176:SF128">
    <property type="entry name" value="RHO GTPASE-ACTIVATING PROTEIN RGD1"/>
    <property type="match status" value="1"/>
</dbReference>
<dbReference type="InterPro" id="IPR050729">
    <property type="entry name" value="Rho-GAP"/>
</dbReference>
<evidence type="ECO:0000256" key="2">
    <source>
        <dbReference type="SAM" id="Coils"/>
    </source>
</evidence>